<dbReference type="Proteomes" id="UP000054549">
    <property type="component" value="Unassembled WGS sequence"/>
</dbReference>
<keyword evidence="3" id="KW-1185">Reference proteome</keyword>
<dbReference type="InterPro" id="IPR044822">
    <property type="entry name" value="Myb_DNA-bind_4"/>
</dbReference>
<accession>A0A0C2WQD3</accession>
<evidence type="ECO:0000313" key="2">
    <source>
        <dbReference type="EMBL" id="KIL63872.1"/>
    </source>
</evidence>
<organism evidence="2 3">
    <name type="scientific">Amanita muscaria (strain Koide BX008)</name>
    <dbReference type="NCBI Taxonomy" id="946122"/>
    <lineage>
        <taxon>Eukaryota</taxon>
        <taxon>Fungi</taxon>
        <taxon>Dikarya</taxon>
        <taxon>Basidiomycota</taxon>
        <taxon>Agaricomycotina</taxon>
        <taxon>Agaricomycetes</taxon>
        <taxon>Agaricomycetidae</taxon>
        <taxon>Agaricales</taxon>
        <taxon>Pluteineae</taxon>
        <taxon>Amanitaceae</taxon>
        <taxon>Amanita</taxon>
    </lineage>
</organism>
<proteinExistence type="predicted"/>
<dbReference type="InParanoid" id="A0A0C2WQD3"/>
<dbReference type="Pfam" id="PF13837">
    <property type="entry name" value="Myb_DNA-bind_4"/>
    <property type="match status" value="1"/>
</dbReference>
<sequence length="121" mass="13277">MPPKSEPKKASWNSRETEDMIAFLHSEYQRTGNTSFTQSTFVAAAARIQALRNSGVAKTYKHCQSKWRSLKAQFAAADRLASSSGAGASYDPQMGVDATTPSEQNVIDEFATKNSCWIPLL</sequence>
<protein>
    <recommendedName>
        <fullName evidence="1">Myb/SANT-like DNA-binding domain-containing protein</fullName>
    </recommendedName>
</protein>
<feature type="domain" description="Myb/SANT-like DNA-binding" evidence="1">
    <location>
        <begin position="11"/>
        <end position="79"/>
    </location>
</feature>
<reference evidence="2 3" key="1">
    <citation type="submission" date="2014-04" db="EMBL/GenBank/DDBJ databases">
        <title>Evolutionary Origins and Diversification of the Mycorrhizal Mutualists.</title>
        <authorList>
            <consortium name="DOE Joint Genome Institute"/>
            <consortium name="Mycorrhizal Genomics Consortium"/>
            <person name="Kohler A."/>
            <person name="Kuo A."/>
            <person name="Nagy L.G."/>
            <person name="Floudas D."/>
            <person name="Copeland A."/>
            <person name="Barry K.W."/>
            <person name="Cichocki N."/>
            <person name="Veneault-Fourrey C."/>
            <person name="LaButti K."/>
            <person name="Lindquist E.A."/>
            <person name="Lipzen A."/>
            <person name="Lundell T."/>
            <person name="Morin E."/>
            <person name="Murat C."/>
            <person name="Riley R."/>
            <person name="Ohm R."/>
            <person name="Sun H."/>
            <person name="Tunlid A."/>
            <person name="Henrissat B."/>
            <person name="Grigoriev I.V."/>
            <person name="Hibbett D.S."/>
            <person name="Martin F."/>
        </authorList>
    </citation>
    <scope>NUCLEOTIDE SEQUENCE [LARGE SCALE GENOMIC DNA]</scope>
    <source>
        <strain evidence="2 3">Koide BX008</strain>
    </source>
</reference>
<dbReference type="AlphaFoldDB" id="A0A0C2WQD3"/>
<dbReference type="EMBL" id="KN818254">
    <property type="protein sequence ID" value="KIL63872.1"/>
    <property type="molecule type" value="Genomic_DNA"/>
</dbReference>
<gene>
    <name evidence="2" type="ORF">M378DRAFT_179036</name>
</gene>
<dbReference type="HOGENOM" id="CLU_2037482_0_0_1"/>
<evidence type="ECO:0000259" key="1">
    <source>
        <dbReference type="Pfam" id="PF13837"/>
    </source>
</evidence>
<evidence type="ECO:0000313" key="3">
    <source>
        <dbReference type="Proteomes" id="UP000054549"/>
    </source>
</evidence>
<name>A0A0C2WQD3_AMAMK</name>